<dbReference type="SUPFAM" id="SSF53067">
    <property type="entry name" value="Actin-like ATPase domain"/>
    <property type="match status" value="2"/>
</dbReference>
<dbReference type="InterPro" id="IPR043129">
    <property type="entry name" value="ATPase_NBD"/>
</dbReference>
<comment type="induction">
    <text evidence="8">By stress conditions e.g. heat shock.</text>
</comment>
<dbReference type="Proteomes" id="UP000237968">
    <property type="component" value="Unassembled WGS sequence"/>
</dbReference>
<dbReference type="Pfam" id="PF00012">
    <property type="entry name" value="HSP70"/>
    <property type="match status" value="1"/>
</dbReference>
<evidence type="ECO:0000256" key="7">
    <source>
        <dbReference type="ARBA" id="ARBA00023186"/>
    </source>
</evidence>
<dbReference type="Gene3D" id="1.20.1270.10">
    <property type="match status" value="1"/>
</dbReference>
<evidence type="ECO:0000256" key="4">
    <source>
        <dbReference type="ARBA" id="ARBA00022741"/>
    </source>
</evidence>
<keyword evidence="7 8" id="KW-0143">Chaperone</keyword>
<keyword evidence="12" id="KW-1185">Reference proteome</keyword>
<keyword evidence="3 8" id="KW-0597">Phosphoprotein</keyword>
<proteinExistence type="evidence at transcript level"/>
<evidence type="ECO:0000256" key="1">
    <source>
        <dbReference type="ARBA" id="ARBA00007381"/>
    </source>
</evidence>
<dbReference type="PRINTS" id="PR00301">
    <property type="entry name" value="HEATSHOCK70"/>
</dbReference>
<evidence type="ECO:0000256" key="10">
    <source>
        <dbReference type="SAM" id="Coils"/>
    </source>
</evidence>
<organism evidence="11 12">
    <name type="scientific">Enhygromyxa salina</name>
    <dbReference type="NCBI Taxonomy" id="215803"/>
    <lineage>
        <taxon>Bacteria</taxon>
        <taxon>Pseudomonadati</taxon>
        <taxon>Myxococcota</taxon>
        <taxon>Polyangia</taxon>
        <taxon>Nannocystales</taxon>
        <taxon>Nannocystaceae</taxon>
        <taxon>Enhygromyxa</taxon>
    </lineage>
</organism>
<protein>
    <recommendedName>
        <fullName evidence="2 8">Chaperone protein DnaK</fullName>
    </recommendedName>
    <alternativeName>
        <fullName evidence="8">HSP70</fullName>
    </alternativeName>
    <alternativeName>
        <fullName evidence="8">Heat shock 70 kDa protein</fullName>
    </alternativeName>
    <alternativeName>
        <fullName evidence="8">Heat shock protein 70</fullName>
    </alternativeName>
</protein>
<dbReference type="PANTHER" id="PTHR19375">
    <property type="entry name" value="HEAT SHOCK PROTEIN 70KDA"/>
    <property type="match status" value="1"/>
</dbReference>
<dbReference type="NCBIfam" id="NF001413">
    <property type="entry name" value="PRK00290.1"/>
    <property type="match status" value="1"/>
</dbReference>
<dbReference type="InterPro" id="IPR018181">
    <property type="entry name" value="Heat_shock_70_CS"/>
</dbReference>
<keyword evidence="5 8" id="KW-0067">ATP-binding</keyword>
<sequence>MGERIIGIDLGTTNSCVAVLDEGEPRVVPNAEGARTTPSVVAVSDKGEQLVGQIAKRQAITNPSNTIYAAKRLIGRKFEDPEVRELARFLPYEIVAADNGDAWISVEGRRYSPSEVGAAVLRMLKECAEDFVGEEVTRAVITVPAYFDDAQRQATKDAGKIAGLEVERIINEPTAATLAYGVGRDSDQTITVAVYDLGGGTFDISILELREGAFEVLSTSGDTFLGGEDFDNAIVDWAAANFKAEHGVELRDDKLAKQRLKEAAEKAKHELSWSLDTEINLPFIAAVSGQPVHLELTLSRRKLEELTRALIERTLGPCKSALDDAELDASGIDELLLVGGQTRMPLVATLVGEFFGTEPSTGVNPDEVVACGAAIQGGILEGEVKGVVLLDVAPLNIGVETAGGVFTSLIPKGTTIPTRKSEIFSTSVDNQPVVPVHVLQGLREMAEDNKSLARLQLTDIPPAPRGVPQIRVSFDINADGILAVSAQDLGTGQSASMTVQPTSGLSQEQLEELAEEAETKKSEDAARRELAELRNRAETLIYTCARSLEAFGGSLSPSDRGDIESDLHQLRTALEASEVDSMAIRDGLSALETSSHQIYEAMLSDAEASDADED</sequence>
<dbReference type="FunFam" id="3.90.640.10:FF:000003">
    <property type="entry name" value="Molecular chaperone DnaK"/>
    <property type="match status" value="1"/>
</dbReference>
<dbReference type="AlphaFoldDB" id="A0A2S9XIG0"/>
<evidence type="ECO:0000256" key="5">
    <source>
        <dbReference type="ARBA" id="ARBA00022840"/>
    </source>
</evidence>
<dbReference type="InterPro" id="IPR029047">
    <property type="entry name" value="HSP70_peptide-bd_sf"/>
</dbReference>
<gene>
    <name evidence="11" type="primary">dnaK_6</name>
    <name evidence="8" type="synonym">dnaK</name>
    <name evidence="11" type="ORF">ENSA5_48890</name>
</gene>
<evidence type="ECO:0000256" key="6">
    <source>
        <dbReference type="ARBA" id="ARBA00023016"/>
    </source>
</evidence>
<dbReference type="InterPro" id="IPR012725">
    <property type="entry name" value="Chaperone_DnaK"/>
</dbReference>
<dbReference type="PROSITE" id="PS00329">
    <property type="entry name" value="HSP70_2"/>
    <property type="match status" value="1"/>
</dbReference>
<evidence type="ECO:0000256" key="9">
    <source>
        <dbReference type="RuleBase" id="RU003322"/>
    </source>
</evidence>
<keyword evidence="4 8" id="KW-0547">Nucleotide-binding</keyword>
<dbReference type="InterPro" id="IPR029048">
    <property type="entry name" value="HSP70_C_sf"/>
</dbReference>
<evidence type="ECO:0000313" key="11">
    <source>
        <dbReference type="EMBL" id="PRP92471.1"/>
    </source>
</evidence>
<accession>A0A2S9XIG0</accession>
<comment type="caution">
    <text evidence="11">The sequence shown here is derived from an EMBL/GenBank/DDBJ whole genome shotgun (WGS) entry which is preliminary data.</text>
</comment>
<dbReference type="SUPFAM" id="SSF100920">
    <property type="entry name" value="Heat shock protein 70kD (HSP70), peptide-binding domain"/>
    <property type="match status" value="1"/>
</dbReference>
<dbReference type="HAMAP" id="MF_00332">
    <property type="entry name" value="DnaK"/>
    <property type="match status" value="1"/>
</dbReference>
<dbReference type="Gene3D" id="3.90.640.10">
    <property type="entry name" value="Actin, Chain A, domain 4"/>
    <property type="match status" value="1"/>
</dbReference>
<dbReference type="EMBL" id="PVNK01000209">
    <property type="protein sequence ID" value="PRP92471.1"/>
    <property type="molecule type" value="Genomic_DNA"/>
</dbReference>
<reference evidence="11 12" key="1">
    <citation type="submission" date="2018-03" db="EMBL/GenBank/DDBJ databases">
        <title>Draft Genome Sequences of the Obligatory Marine Myxobacteria Enhygromyxa salina SWB005.</title>
        <authorList>
            <person name="Poehlein A."/>
            <person name="Moghaddam J.A."/>
            <person name="Harms H."/>
            <person name="Alanjari M."/>
            <person name="Koenig G.M."/>
            <person name="Daniel R."/>
            <person name="Schaeberle T.F."/>
        </authorList>
    </citation>
    <scope>NUCLEOTIDE SEQUENCE [LARGE SCALE GENOMIC DNA]</scope>
    <source>
        <strain evidence="11 12">SWB005</strain>
    </source>
</reference>
<keyword evidence="6 8" id="KW-0346">Stress response</keyword>
<dbReference type="GO" id="GO:0051082">
    <property type="term" value="F:unfolded protein binding"/>
    <property type="evidence" value="ECO:0007669"/>
    <property type="project" value="InterPro"/>
</dbReference>
<evidence type="ECO:0000256" key="3">
    <source>
        <dbReference type="ARBA" id="ARBA00022553"/>
    </source>
</evidence>
<name>A0A2S9XIG0_9BACT</name>
<feature type="coiled-coil region" evidence="10">
    <location>
        <begin position="507"/>
        <end position="536"/>
    </location>
</feature>
<dbReference type="NCBIfam" id="TIGR02350">
    <property type="entry name" value="prok_dnaK"/>
    <property type="match status" value="1"/>
</dbReference>
<dbReference type="InterPro" id="IPR013126">
    <property type="entry name" value="Hsp_70_fam"/>
</dbReference>
<dbReference type="Gene3D" id="2.60.34.10">
    <property type="entry name" value="Substrate Binding Domain Of DNAk, Chain A, domain 1"/>
    <property type="match status" value="1"/>
</dbReference>
<evidence type="ECO:0000256" key="8">
    <source>
        <dbReference type="HAMAP-Rule" id="MF_00332"/>
    </source>
</evidence>
<dbReference type="GO" id="GO:0005524">
    <property type="term" value="F:ATP binding"/>
    <property type="evidence" value="ECO:0007669"/>
    <property type="project" value="UniProtKB-UniRule"/>
</dbReference>
<evidence type="ECO:0000256" key="2">
    <source>
        <dbReference type="ARBA" id="ARBA00014415"/>
    </source>
</evidence>
<dbReference type="PROSITE" id="PS00297">
    <property type="entry name" value="HSP70_1"/>
    <property type="match status" value="1"/>
</dbReference>
<evidence type="ECO:0000313" key="12">
    <source>
        <dbReference type="Proteomes" id="UP000237968"/>
    </source>
</evidence>
<dbReference type="OrthoDB" id="9766019at2"/>
<dbReference type="FunFam" id="3.30.420.40:FF:000004">
    <property type="entry name" value="Molecular chaperone DnaK"/>
    <property type="match status" value="1"/>
</dbReference>
<keyword evidence="10" id="KW-0175">Coiled coil</keyword>
<dbReference type="GO" id="GO:0140662">
    <property type="term" value="F:ATP-dependent protein folding chaperone"/>
    <property type="evidence" value="ECO:0007669"/>
    <property type="project" value="InterPro"/>
</dbReference>
<dbReference type="RefSeq" id="WP_106394142.1">
    <property type="nucleotide sequence ID" value="NZ_PVNK01000209.1"/>
</dbReference>
<feature type="modified residue" description="Phosphothreonine; by autocatalysis" evidence="8">
    <location>
        <position position="201"/>
    </location>
</feature>
<dbReference type="Gene3D" id="3.30.420.40">
    <property type="match status" value="2"/>
</dbReference>
<comment type="function">
    <text evidence="8">Acts as a chaperone.</text>
</comment>
<dbReference type="PROSITE" id="PS01036">
    <property type="entry name" value="HSP70_3"/>
    <property type="match status" value="1"/>
</dbReference>
<dbReference type="FunFam" id="3.30.30.30:FF:000003">
    <property type="entry name" value="Heat shock protein 9"/>
    <property type="match status" value="1"/>
</dbReference>
<dbReference type="CDD" id="cd10234">
    <property type="entry name" value="ASKHA_NBD_HSP70_DnaK-like"/>
    <property type="match status" value="1"/>
</dbReference>
<comment type="similarity">
    <text evidence="1 8 9">Belongs to the heat shock protein 70 family.</text>
</comment>